<feature type="region of interest" description="Disordered" evidence="1">
    <location>
        <begin position="55"/>
        <end position="105"/>
    </location>
</feature>
<protein>
    <submittedName>
        <fullName evidence="2">Uncharacterized protein</fullName>
    </submittedName>
</protein>
<feature type="compositionally biased region" description="Basic and acidic residues" evidence="1">
    <location>
        <begin position="64"/>
        <end position="81"/>
    </location>
</feature>
<evidence type="ECO:0000313" key="2">
    <source>
        <dbReference type="EMBL" id="JAT11738.1"/>
    </source>
</evidence>
<sequence length="105" mass="12021">MGMDAGVQLYLYKGDVLVREAYVDCYKCSSNEASYPVDNIDFDRIMIRFTTEYDTPSETDSEYSEDKSQSDVPSLKKDKDWKKPRKSRNTTTATPVKLSTKCARP</sequence>
<proteinExistence type="predicted"/>
<dbReference type="AlphaFoldDB" id="A0A1B6KJV7"/>
<accession>A0A1B6KJV7</accession>
<reference evidence="2" key="1">
    <citation type="submission" date="2015-11" db="EMBL/GenBank/DDBJ databases">
        <title>De novo transcriptome assembly of four potential Pierce s Disease insect vectors from Arizona vineyards.</title>
        <authorList>
            <person name="Tassone E.E."/>
        </authorList>
    </citation>
    <scope>NUCLEOTIDE SEQUENCE</scope>
</reference>
<name>A0A1B6KJV7_9HEMI</name>
<evidence type="ECO:0000256" key="1">
    <source>
        <dbReference type="SAM" id="MobiDB-lite"/>
    </source>
</evidence>
<organism evidence="2">
    <name type="scientific">Graphocephala atropunctata</name>
    <dbReference type="NCBI Taxonomy" id="36148"/>
    <lineage>
        <taxon>Eukaryota</taxon>
        <taxon>Metazoa</taxon>
        <taxon>Ecdysozoa</taxon>
        <taxon>Arthropoda</taxon>
        <taxon>Hexapoda</taxon>
        <taxon>Insecta</taxon>
        <taxon>Pterygota</taxon>
        <taxon>Neoptera</taxon>
        <taxon>Paraneoptera</taxon>
        <taxon>Hemiptera</taxon>
        <taxon>Auchenorrhyncha</taxon>
        <taxon>Membracoidea</taxon>
        <taxon>Cicadellidae</taxon>
        <taxon>Cicadellinae</taxon>
        <taxon>Cicadellini</taxon>
        <taxon>Graphocephala</taxon>
    </lineage>
</organism>
<dbReference type="EMBL" id="GEBQ01028239">
    <property type="protein sequence ID" value="JAT11738.1"/>
    <property type="molecule type" value="Transcribed_RNA"/>
</dbReference>
<gene>
    <name evidence="2" type="ORF">g.19888</name>
</gene>